<dbReference type="Gene3D" id="1.10.730.10">
    <property type="entry name" value="Isoleucyl-tRNA Synthetase, Domain 1"/>
    <property type="match status" value="1"/>
</dbReference>
<keyword evidence="2 12" id="KW-0963">Cytoplasm</keyword>
<evidence type="ECO:0000313" key="15">
    <source>
        <dbReference type="EMBL" id="KTF28451.1"/>
    </source>
</evidence>
<dbReference type="PANTHER" id="PTHR42780">
    <property type="entry name" value="SOLEUCYL-TRNA SYNTHETASE"/>
    <property type="match status" value="1"/>
</dbReference>
<dbReference type="GO" id="GO:0005737">
    <property type="term" value="C:cytoplasm"/>
    <property type="evidence" value="ECO:0007669"/>
    <property type="project" value="UniProtKB-SubCell"/>
</dbReference>
<dbReference type="SUPFAM" id="SSF50677">
    <property type="entry name" value="ValRS/IleRS/LeuRS editing domain"/>
    <property type="match status" value="1"/>
</dbReference>
<dbReference type="GO" id="GO:0002161">
    <property type="term" value="F:aminoacyl-tRNA deacylase activity"/>
    <property type="evidence" value="ECO:0007669"/>
    <property type="project" value="InterPro"/>
</dbReference>
<dbReference type="InterPro" id="IPR009008">
    <property type="entry name" value="Val/Leu/Ile-tRNA-synth_edit"/>
</dbReference>
<keyword evidence="7 12" id="KW-0067">ATP-binding</keyword>
<keyword evidence="9 12" id="KW-0030">Aminoacyl-tRNA synthetase</keyword>
<protein>
    <recommendedName>
        <fullName evidence="12">Isoleucine--tRNA ligase</fullName>
        <ecNumber evidence="12">6.1.1.5</ecNumber>
    </recommendedName>
    <alternativeName>
        <fullName evidence="12">Isoleucyl-tRNA synthetase</fullName>
        <shortName evidence="12">IleRS</shortName>
    </alternativeName>
</protein>
<dbReference type="GO" id="GO:0008270">
    <property type="term" value="F:zinc ion binding"/>
    <property type="evidence" value="ECO:0007669"/>
    <property type="project" value="UniProtKB-UniRule"/>
</dbReference>
<feature type="binding site" evidence="12">
    <location>
        <position position="605"/>
    </location>
    <ligand>
        <name>ATP</name>
        <dbReference type="ChEBI" id="CHEBI:30616"/>
    </ligand>
</feature>
<evidence type="ECO:0000256" key="10">
    <source>
        <dbReference type="ARBA" id="ARBA00025217"/>
    </source>
</evidence>
<keyword evidence="3 12" id="KW-0436">Ligase</keyword>
<evidence type="ECO:0000256" key="12">
    <source>
        <dbReference type="HAMAP-Rule" id="MF_02003"/>
    </source>
</evidence>
<evidence type="ECO:0000256" key="7">
    <source>
        <dbReference type="ARBA" id="ARBA00022840"/>
    </source>
</evidence>
<feature type="short sequence motif" description="'HIGH' region" evidence="12">
    <location>
        <begin position="59"/>
        <end position="69"/>
    </location>
</feature>
<keyword evidence="4 12" id="KW-0479">Metal-binding</keyword>
<evidence type="ECO:0000256" key="8">
    <source>
        <dbReference type="ARBA" id="ARBA00022917"/>
    </source>
</evidence>
<dbReference type="PRINTS" id="PR00984">
    <property type="entry name" value="TRNASYNTHILE"/>
</dbReference>
<dbReference type="InterPro" id="IPR033709">
    <property type="entry name" value="Anticodon_Ile_ABEc"/>
</dbReference>
<comment type="similarity">
    <text evidence="1 12">Belongs to the class-I aminoacyl-tRNA synthetase family. IleS type 2 subfamily.</text>
</comment>
<proteinExistence type="inferred from homology"/>
<comment type="caution">
    <text evidence="15">The sequence shown here is derived from an EMBL/GenBank/DDBJ whole genome shotgun (WGS) entry which is preliminary data.</text>
</comment>
<dbReference type="SUPFAM" id="SSF52374">
    <property type="entry name" value="Nucleotidylyl transferase"/>
    <property type="match status" value="1"/>
</dbReference>
<comment type="cofactor">
    <cofactor evidence="12">
        <name>Zn(2+)</name>
        <dbReference type="ChEBI" id="CHEBI:29105"/>
    </cofactor>
</comment>
<dbReference type="PROSITE" id="PS00178">
    <property type="entry name" value="AA_TRNA_LIGASE_I"/>
    <property type="match status" value="1"/>
</dbReference>
<reference evidence="15 16" key="1">
    <citation type="submission" date="2015-06" db="EMBL/GenBank/DDBJ databases">
        <title>More than comparative genomics: Whole genome sequencing reveals elusive C. pecorum plasmid and re-evaluates genetic differences and phylogenetic relationships between C. pecorum from pig, cattle, sheep and koala hosts.</title>
        <authorList>
            <person name="Jelocnik M."/>
            <person name="Bachmann N.L."/>
            <person name="Kaltenboeck B."/>
            <person name="Waugh C."/>
            <person name="Woolford L."/>
            <person name="Speight N."/>
            <person name="Gillett A."/>
            <person name="Higgins D."/>
            <person name="Flanagan C."/>
            <person name="Myers G."/>
            <person name="Timms P."/>
            <person name="Polkinghorne A."/>
        </authorList>
    </citation>
    <scope>NUCLEOTIDE SEQUENCE [LARGE SCALE GENOMIC DNA]</scope>
    <source>
        <strain evidence="15 16">L1</strain>
    </source>
</reference>
<dbReference type="HAMAP" id="MF_02003">
    <property type="entry name" value="Ile_tRNA_synth_type2"/>
    <property type="match status" value="1"/>
</dbReference>
<sequence length="1073" mass="123503">MYLHYPCMNMSTDTDKDGKGSFAKKEENILNFWKTNDIFKKSLENRLGKPLYSFYDGPPFATGLPHYGHLLASTIKDAVGRYATMRGYYVPRRFGWDCHGVPVEYEVEKTLKLTSPGAVETFGIGAFNEECRNIVFRYVYEWESYIERLGRWVDFSSTWKTMDRSFMESVWWVFKSLYDQGLVYEGTKVVPFSTKLGTPLSNFEAGQNYKEVDDPSVVIKFALNEDPASLLVWTTTPWTLISNMALAVGEELTYVRIQDKESGEQWILGLGCLSRWFSDTNSYIVLEKFPGARLVDKTYKPPFTYFENKRKEGAFRVLPGPFVEESEGTGIVHMAPAFGEADFFICKDHGVPLVCPLDNHGCYTEEIPEYHGQYIKQADKEIIKSLKALRSVFYHGTIKHRYPFCWRTDTPLIYKTVNSWFVAVEKIKDKMLKANSQIHWMPEYIKEGRFGKWLEGARDWAISRNRYWGTPIPIWKSVDGEILVISSIEELEALSGEKVQDIHRHFIDHLEIVKEGKSFFRVPYVFDCWFDSGAMPYAQNHYPFENKEVFENAFPADFISEGLDQTRGWFYTLTVIAAALFDRPAFRNVIVNGIILAEDGNKMSKRLNNYPSPKSILDSYGADALRLYLLHSVVVKAEDLRFSDKGVEGILKQVLLPLSNVLSFYKIYADLYKFDPKKCPQESLTYTEMDLWILSNLYSVVKKVHSGMDIYNLNAAVEPFVDFIDDLTNWYVRRSRRRFWEAEDSADRRAAFATLYEVLFVFCRVIAPFVPFIAEDIFQQLTAGNEEESVHLCDFPQVNETKILKDLEQQVCDVREIVGLGHSLRKEHKLKVRQPLANFYIIGPRERLEALLVYESLIADELNIKNIVYYKETPEFVTTLVKPNFRVLGKKVGAKMREVQGALEMLSQAAIEQLIHGESYALTLHNEEIIITPEDVTITLQTQPGYIARSSGTFSVVLDCQLTEELITEAIAREIINKINTMRRQMKLHVSDRIALKLFSTNEVIAAFSHYEAYICEETLVTAYEFTMEPSPQGMDWDINGHLANIVVNISSSEMGDSPSVIREFVDFEDSHF</sequence>
<dbReference type="NCBIfam" id="TIGR00392">
    <property type="entry name" value="ileS"/>
    <property type="match status" value="1"/>
</dbReference>
<evidence type="ECO:0000256" key="2">
    <source>
        <dbReference type="ARBA" id="ARBA00022490"/>
    </source>
</evidence>
<dbReference type="InterPro" id="IPR002300">
    <property type="entry name" value="aa-tRNA-synth_Ia"/>
</dbReference>
<dbReference type="Proteomes" id="UP000054301">
    <property type="component" value="Unassembled WGS sequence"/>
</dbReference>
<dbReference type="SUPFAM" id="SSF47323">
    <property type="entry name" value="Anticodon-binding domain of a subclass of class I aminoacyl-tRNA synthetases"/>
    <property type="match status" value="1"/>
</dbReference>
<keyword evidence="8 12" id="KW-0648">Protein biosynthesis</keyword>
<comment type="function">
    <text evidence="10 12">Catalyzes the attachment of isoleucine to tRNA(Ile). As IleRS can inadvertently accommodate and process structurally similar amino acids such as valine, to avoid such errors it has two additional distinct tRNA(Ile)-dependent editing activities. One activity is designated as 'pretransfer' editing and involves the hydrolysis of activated Val-AMP. The other activity is designated 'posttransfer' editing and involves deacylation of mischarged Val-tRNA(Ile).</text>
</comment>
<dbReference type="AlphaFoldDB" id="A0AA40PPT3"/>
<accession>A0AA40PPT3</accession>
<evidence type="ECO:0000256" key="6">
    <source>
        <dbReference type="ARBA" id="ARBA00022833"/>
    </source>
</evidence>
<organism evidence="15 16">
    <name type="scientific">Chlamydia pecorum</name>
    <dbReference type="NCBI Taxonomy" id="85991"/>
    <lineage>
        <taxon>Bacteria</taxon>
        <taxon>Pseudomonadati</taxon>
        <taxon>Chlamydiota</taxon>
        <taxon>Chlamydiia</taxon>
        <taxon>Chlamydiales</taxon>
        <taxon>Chlamydiaceae</taxon>
        <taxon>Chlamydia/Chlamydophila group</taxon>
        <taxon>Chlamydia</taxon>
    </lineage>
</organism>
<dbReference type="FunFam" id="3.40.50.620:FF:000133">
    <property type="entry name" value="Isoleucyl-tRNA synthetase, cytoplasmic"/>
    <property type="match status" value="1"/>
</dbReference>
<dbReference type="CDD" id="cd07961">
    <property type="entry name" value="Anticodon_Ia_Ile_ABEc"/>
    <property type="match status" value="1"/>
</dbReference>
<dbReference type="FunFam" id="3.40.50.620:FF:000241">
    <property type="entry name" value="Isoleucine--tRNA ligase"/>
    <property type="match status" value="1"/>
</dbReference>
<gene>
    <name evidence="12 15" type="primary">ileS</name>
    <name evidence="15" type="ORF">cpL1_0893</name>
</gene>
<evidence type="ECO:0000256" key="1">
    <source>
        <dbReference type="ARBA" id="ARBA00007078"/>
    </source>
</evidence>
<comment type="domain">
    <text evidence="12">IleRS has two distinct active sites: one for aminoacylation and one for editing. The misactivated valine is translocated from the active site to the editing site, which sterically excludes the correctly activated isoleucine. The single editing site contains two valyl binding pockets, one specific for each substrate (Val-AMP or Val-tRNA(Ile)).</text>
</comment>
<keyword evidence="6 12" id="KW-0862">Zinc</keyword>
<dbReference type="GO" id="GO:0004822">
    <property type="term" value="F:isoleucine-tRNA ligase activity"/>
    <property type="evidence" value="ECO:0007669"/>
    <property type="project" value="UniProtKB-UniRule"/>
</dbReference>
<dbReference type="InterPro" id="IPR001412">
    <property type="entry name" value="aa-tRNA-synth_I_CS"/>
</dbReference>
<evidence type="ECO:0000313" key="16">
    <source>
        <dbReference type="Proteomes" id="UP000054301"/>
    </source>
</evidence>
<dbReference type="InterPro" id="IPR013155">
    <property type="entry name" value="M/V/L/I-tRNA-synth_anticd-bd"/>
</dbReference>
<evidence type="ECO:0000256" key="5">
    <source>
        <dbReference type="ARBA" id="ARBA00022741"/>
    </source>
</evidence>
<dbReference type="PANTHER" id="PTHR42780:SF1">
    <property type="entry name" value="ISOLEUCINE--TRNA LIGASE, CYTOPLASMIC"/>
    <property type="match status" value="1"/>
</dbReference>
<dbReference type="Pfam" id="PF00133">
    <property type="entry name" value="tRNA-synt_1"/>
    <property type="match status" value="1"/>
</dbReference>
<feature type="short sequence motif" description="'KMSKS' region" evidence="12">
    <location>
        <begin position="602"/>
        <end position="606"/>
    </location>
</feature>
<dbReference type="GO" id="GO:0005524">
    <property type="term" value="F:ATP binding"/>
    <property type="evidence" value="ECO:0007669"/>
    <property type="project" value="UniProtKB-UniRule"/>
</dbReference>
<name>A0AA40PPT3_9CHLA</name>
<comment type="catalytic activity">
    <reaction evidence="11 12">
        <text>tRNA(Ile) + L-isoleucine + ATP = L-isoleucyl-tRNA(Ile) + AMP + diphosphate</text>
        <dbReference type="Rhea" id="RHEA:11060"/>
        <dbReference type="Rhea" id="RHEA-COMP:9666"/>
        <dbReference type="Rhea" id="RHEA-COMP:9695"/>
        <dbReference type="ChEBI" id="CHEBI:30616"/>
        <dbReference type="ChEBI" id="CHEBI:33019"/>
        <dbReference type="ChEBI" id="CHEBI:58045"/>
        <dbReference type="ChEBI" id="CHEBI:78442"/>
        <dbReference type="ChEBI" id="CHEBI:78528"/>
        <dbReference type="ChEBI" id="CHEBI:456215"/>
        <dbReference type="EC" id="6.1.1.5"/>
    </reaction>
</comment>
<feature type="domain" description="Methionyl/Valyl/Leucyl/Isoleucyl-tRNA synthetase anticodon-binding" evidence="14">
    <location>
        <begin position="690"/>
        <end position="836"/>
    </location>
</feature>
<evidence type="ECO:0000259" key="13">
    <source>
        <dbReference type="Pfam" id="PF00133"/>
    </source>
</evidence>
<dbReference type="CDD" id="cd00818">
    <property type="entry name" value="IleRS_core"/>
    <property type="match status" value="1"/>
</dbReference>
<dbReference type="Pfam" id="PF19302">
    <property type="entry name" value="DUF5915"/>
    <property type="match status" value="1"/>
</dbReference>
<dbReference type="InterPro" id="IPR002301">
    <property type="entry name" value="Ile-tRNA-ligase"/>
</dbReference>
<evidence type="ECO:0000259" key="14">
    <source>
        <dbReference type="Pfam" id="PF08264"/>
    </source>
</evidence>
<evidence type="ECO:0000256" key="11">
    <source>
        <dbReference type="ARBA" id="ARBA00048359"/>
    </source>
</evidence>
<evidence type="ECO:0000256" key="3">
    <source>
        <dbReference type="ARBA" id="ARBA00022598"/>
    </source>
</evidence>
<dbReference type="InterPro" id="IPR009080">
    <property type="entry name" value="tRNAsynth_Ia_anticodon-bd"/>
</dbReference>
<keyword evidence="5 12" id="KW-0547">Nucleotide-binding</keyword>
<dbReference type="InterPro" id="IPR014729">
    <property type="entry name" value="Rossmann-like_a/b/a_fold"/>
</dbReference>
<dbReference type="InterPro" id="IPR023586">
    <property type="entry name" value="Ile-tRNA-ligase_type2"/>
</dbReference>
<dbReference type="EMBL" id="LFRH01000005">
    <property type="protein sequence ID" value="KTF28451.1"/>
    <property type="molecule type" value="Genomic_DNA"/>
</dbReference>
<evidence type="ECO:0000256" key="9">
    <source>
        <dbReference type="ARBA" id="ARBA00023146"/>
    </source>
</evidence>
<feature type="domain" description="Aminoacyl-tRNA synthetase class Ia" evidence="13">
    <location>
        <begin position="29"/>
        <end position="640"/>
    </location>
</feature>
<comment type="subunit">
    <text evidence="12">Monomer.</text>
</comment>
<dbReference type="Pfam" id="PF08264">
    <property type="entry name" value="Anticodon_1"/>
    <property type="match status" value="1"/>
</dbReference>
<dbReference type="EC" id="6.1.1.5" evidence="12"/>
<dbReference type="GO" id="GO:0006428">
    <property type="term" value="P:isoleucyl-tRNA aminoacylation"/>
    <property type="evidence" value="ECO:0007669"/>
    <property type="project" value="UniProtKB-UniRule"/>
</dbReference>
<comment type="subcellular location">
    <subcellularLocation>
        <location evidence="12">Cytoplasm</location>
    </subcellularLocation>
</comment>
<evidence type="ECO:0000256" key="4">
    <source>
        <dbReference type="ARBA" id="ARBA00022723"/>
    </source>
</evidence>
<dbReference type="Gene3D" id="3.40.50.620">
    <property type="entry name" value="HUPs"/>
    <property type="match status" value="2"/>
</dbReference>
<dbReference type="GO" id="GO:0000049">
    <property type="term" value="F:tRNA binding"/>
    <property type="evidence" value="ECO:0007669"/>
    <property type="project" value="InterPro"/>
</dbReference>